<dbReference type="AlphaFoldDB" id="A0A1R3VCY7"/>
<dbReference type="PROSITE" id="PS01162">
    <property type="entry name" value="QOR_ZETA_CRYSTAL"/>
    <property type="match status" value="1"/>
</dbReference>
<dbReference type="Gene3D" id="3.90.180.10">
    <property type="entry name" value="Medium-chain alcohol dehydrogenases, catalytic domain"/>
    <property type="match status" value="1"/>
</dbReference>
<dbReference type="InterPro" id="IPR036291">
    <property type="entry name" value="NAD(P)-bd_dom_sf"/>
</dbReference>
<evidence type="ECO:0000256" key="1">
    <source>
        <dbReference type="ARBA" id="ARBA00022857"/>
    </source>
</evidence>
<dbReference type="PANTHER" id="PTHR48106">
    <property type="entry name" value="QUINONE OXIDOREDUCTASE PIG3-RELATED"/>
    <property type="match status" value="1"/>
</dbReference>
<dbReference type="Pfam" id="PF08240">
    <property type="entry name" value="ADH_N"/>
    <property type="match status" value="1"/>
</dbReference>
<dbReference type="PANTHER" id="PTHR48106:SF13">
    <property type="entry name" value="QUINONE OXIDOREDUCTASE-RELATED"/>
    <property type="match status" value="1"/>
</dbReference>
<dbReference type="Proteomes" id="UP000188388">
    <property type="component" value="Unassembled WGS sequence"/>
</dbReference>
<protein>
    <submittedName>
        <fullName evidence="4">NADPH:quinone oxidoreductase</fullName>
    </submittedName>
</protein>
<dbReference type="GO" id="GO:0005829">
    <property type="term" value="C:cytosol"/>
    <property type="evidence" value="ECO:0007669"/>
    <property type="project" value="TreeGrafter"/>
</dbReference>
<dbReference type="GO" id="GO:0035925">
    <property type="term" value="F:mRNA 3'-UTR AU-rich region binding"/>
    <property type="evidence" value="ECO:0007669"/>
    <property type="project" value="TreeGrafter"/>
</dbReference>
<dbReference type="STRING" id="1631249.BQ8794_30121"/>
<dbReference type="SUPFAM" id="SSF50129">
    <property type="entry name" value="GroES-like"/>
    <property type="match status" value="1"/>
</dbReference>
<accession>A0A1R3VCY7</accession>
<dbReference type="RefSeq" id="WP_077379928.1">
    <property type="nucleotide sequence ID" value="NZ_FTPD01000023.1"/>
</dbReference>
<evidence type="ECO:0000313" key="5">
    <source>
        <dbReference type="Proteomes" id="UP000188388"/>
    </source>
</evidence>
<dbReference type="Gene3D" id="3.40.50.720">
    <property type="entry name" value="NAD(P)-binding Rossmann-like Domain"/>
    <property type="match status" value="1"/>
</dbReference>
<dbReference type="GO" id="GO:0070402">
    <property type="term" value="F:NADPH binding"/>
    <property type="evidence" value="ECO:0007669"/>
    <property type="project" value="TreeGrafter"/>
</dbReference>
<dbReference type="InterPro" id="IPR002364">
    <property type="entry name" value="Quin_OxRdtase/zeta-crystal_CS"/>
</dbReference>
<evidence type="ECO:0000313" key="4">
    <source>
        <dbReference type="EMBL" id="SIT56672.1"/>
    </source>
</evidence>
<evidence type="ECO:0000256" key="2">
    <source>
        <dbReference type="ARBA" id="ARBA00023002"/>
    </source>
</evidence>
<dbReference type="GO" id="GO:0003960">
    <property type="term" value="F:quinone reductase (NADPH) activity"/>
    <property type="evidence" value="ECO:0007669"/>
    <property type="project" value="TreeGrafter"/>
</dbReference>
<dbReference type="InterPro" id="IPR020843">
    <property type="entry name" value="ER"/>
</dbReference>
<keyword evidence="5" id="KW-1185">Reference proteome</keyword>
<dbReference type="SUPFAM" id="SSF51735">
    <property type="entry name" value="NAD(P)-binding Rossmann-fold domains"/>
    <property type="match status" value="1"/>
</dbReference>
<reference evidence="5" key="1">
    <citation type="submission" date="2017-01" db="EMBL/GenBank/DDBJ databases">
        <authorList>
            <person name="Brunel B."/>
        </authorList>
    </citation>
    <scope>NUCLEOTIDE SEQUENCE [LARGE SCALE GENOMIC DNA]</scope>
</reference>
<dbReference type="EMBL" id="FTPD01000023">
    <property type="protein sequence ID" value="SIT56672.1"/>
    <property type="molecule type" value="Genomic_DNA"/>
</dbReference>
<proteinExistence type="predicted"/>
<gene>
    <name evidence="4" type="ORF">BQ8794_30121</name>
</gene>
<evidence type="ECO:0000259" key="3">
    <source>
        <dbReference type="SMART" id="SM00829"/>
    </source>
</evidence>
<keyword evidence="2" id="KW-0560">Oxidoreductase</keyword>
<dbReference type="Pfam" id="PF13602">
    <property type="entry name" value="ADH_zinc_N_2"/>
    <property type="match status" value="1"/>
</dbReference>
<dbReference type="SMART" id="SM00829">
    <property type="entry name" value="PKS_ER"/>
    <property type="match status" value="1"/>
</dbReference>
<dbReference type="InterPro" id="IPR011032">
    <property type="entry name" value="GroES-like_sf"/>
</dbReference>
<keyword evidence="1" id="KW-0521">NADP</keyword>
<sequence length="326" mass="33977">MRAIQLSRFGGPDVLDIIEMPKPEPQAGEVLIRVHAAGVNFFEVLMRGDRYAVTPQLPMVLGVEAAGTVEALGHWVDISLAGTRVAAPLFASKRPLGGYADYVTIDASLAVPLPDALSFEDATALMVQGLTAFHLLRQSPPAGKSVLVTAAAGGVGSLLVQLAKRQGASAVIAVAGSRAKLNLALSLGADAAFDYGMSDWSARVREAAGGAGFDIIYDIVGGSMTAAALNALAPCGEMVFAALGRYAIGASELEAMITRNQSLRGFALLPLLSADRLRASLSELFQLVAGGQLAVTQGGRYPLDQANEAHRSLEERRSTGKVVLIP</sequence>
<name>A0A1R3VCY7_9HYPH</name>
<dbReference type="GO" id="GO:0008270">
    <property type="term" value="F:zinc ion binding"/>
    <property type="evidence" value="ECO:0007669"/>
    <property type="project" value="InterPro"/>
</dbReference>
<dbReference type="InterPro" id="IPR013154">
    <property type="entry name" value="ADH-like_N"/>
</dbReference>
<organism evidence="4 5">
    <name type="scientific">Mesorhizobium prunaredense</name>
    <dbReference type="NCBI Taxonomy" id="1631249"/>
    <lineage>
        <taxon>Bacteria</taxon>
        <taxon>Pseudomonadati</taxon>
        <taxon>Pseudomonadota</taxon>
        <taxon>Alphaproteobacteria</taxon>
        <taxon>Hyphomicrobiales</taxon>
        <taxon>Phyllobacteriaceae</taxon>
        <taxon>Mesorhizobium</taxon>
    </lineage>
</organism>
<feature type="domain" description="Enoyl reductase (ER)" evidence="3">
    <location>
        <begin position="10"/>
        <end position="324"/>
    </location>
</feature>